<evidence type="ECO:0000256" key="2">
    <source>
        <dbReference type="ARBA" id="ARBA00001966"/>
    </source>
</evidence>
<dbReference type="InterPro" id="IPR001155">
    <property type="entry name" value="OxRdtase_FMN_N"/>
</dbReference>
<evidence type="ECO:0000256" key="4">
    <source>
        <dbReference type="ARBA" id="ARBA00022643"/>
    </source>
</evidence>
<dbReference type="GO" id="GO:0008670">
    <property type="term" value="F:2,4-dienoyl-CoA reductase (NADPH) activity"/>
    <property type="evidence" value="ECO:0007669"/>
    <property type="project" value="UniProtKB-EC"/>
</dbReference>
<comment type="cofactor">
    <cofactor evidence="1">
        <name>FMN</name>
        <dbReference type="ChEBI" id="CHEBI:58210"/>
    </cofactor>
</comment>
<evidence type="ECO:0000256" key="6">
    <source>
        <dbReference type="ARBA" id="ARBA00023002"/>
    </source>
</evidence>
<evidence type="ECO:0000256" key="1">
    <source>
        <dbReference type="ARBA" id="ARBA00001917"/>
    </source>
</evidence>
<evidence type="ECO:0000313" key="10">
    <source>
        <dbReference type="EMBL" id="NEE13407.1"/>
    </source>
</evidence>
<dbReference type="AlphaFoldDB" id="A0A6G3X6W2"/>
<gene>
    <name evidence="10" type="primary">fadH</name>
    <name evidence="10" type="ORF">G3M58_44005</name>
</gene>
<dbReference type="GO" id="GO:0010181">
    <property type="term" value="F:FMN binding"/>
    <property type="evidence" value="ECO:0007669"/>
    <property type="project" value="InterPro"/>
</dbReference>
<keyword evidence="6 10" id="KW-0560">Oxidoreductase</keyword>
<accession>A0A6G3X6W2</accession>
<dbReference type="GO" id="GO:0046872">
    <property type="term" value="F:metal ion binding"/>
    <property type="evidence" value="ECO:0007669"/>
    <property type="project" value="UniProtKB-KW"/>
</dbReference>
<dbReference type="EC" id="1.3.1.34" evidence="10"/>
<protein>
    <submittedName>
        <fullName evidence="10">NADPH-dependent 2,4-dienoyl-CoA reductase</fullName>
        <ecNumber evidence="10">1.3.1.34</ecNumber>
    </submittedName>
</protein>
<dbReference type="SUPFAM" id="SSF51395">
    <property type="entry name" value="FMN-linked oxidoreductases"/>
    <property type="match status" value="1"/>
</dbReference>
<keyword evidence="7" id="KW-0408">Iron</keyword>
<sequence>MSLYPNLLSPLDLGFTTLPNRVLMGSMHIGLEEAERGFERMAAFYAERARGGVGLMVTGGIAPSERACSF</sequence>
<evidence type="ECO:0000259" key="9">
    <source>
        <dbReference type="Pfam" id="PF00724"/>
    </source>
</evidence>
<dbReference type="PANTHER" id="PTHR42917:SF2">
    <property type="entry name" value="2,4-DIENOYL-COA REDUCTASE [(2E)-ENOYL-COA-PRODUCING]"/>
    <property type="match status" value="1"/>
</dbReference>
<evidence type="ECO:0000256" key="3">
    <source>
        <dbReference type="ARBA" id="ARBA00022630"/>
    </source>
</evidence>
<evidence type="ECO:0000256" key="7">
    <source>
        <dbReference type="ARBA" id="ARBA00023004"/>
    </source>
</evidence>
<keyword evidence="3" id="KW-0285">Flavoprotein</keyword>
<dbReference type="Pfam" id="PF00724">
    <property type="entry name" value="Oxidored_FMN"/>
    <property type="match status" value="1"/>
</dbReference>
<feature type="non-terminal residue" evidence="10">
    <location>
        <position position="70"/>
    </location>
</feature>
<evidence type="ECO:0000256" key="8">
    <source>
        <dbReference type="ARBA" id="ARBA00023014"/>
    </source>
</evidence>
<evidence type="ECO:0000256" key="5">
    <source>
        <dbReference type="ARBA" id="ARBA00022723"/>
    </source>
</evidence>
<dbReference type="PANTHER" id="PTHR42917">
    <property type="entry name" value="2,4-DIENOYL-COA REDUCTASE"/>
    <property type="match status" value="1"/>
</dbReference>
<keyword evidence="5" id="KW-0479">Metal-binding</keyword>
<dbReference type="InterPro" id="IPR013785">
    <property type="entry name" value="Aldolase_TIM"/>
</dbReference>
<organism evidence="10">
    <name type="scientific">Streptomyces sp. SID7499</name>
    <dbReference type="NCBI Taxonomy" id="2706086"/>
    <lineage>
        <taxon>Bacteria</taxon>
        <taxon>Bacillati</taxon>
        <taxon>Actinomycetota</taxon>
        <taxon>Actinomycetes</taxon>
        <taxon>Kitasatosporales</taxon>
        <taxon>Streptomycetaceae</taxon>
        <taxon>Streptomyces</taxon>
    </lineage>
</organism>
<reference evidence="10" key="1">
    <citation type="submission" date="2020-01" db="EMBL/GenBank/DDBJ databases">
        <title>Insect and environment-associated Actinomycetes.</title>
        <authorList>
            <person name="Currrie C."/>
            <person name="Chevrette M."/>
            <person name="Carlson C."/>
            <person name="Stubbendieck R."/>
            <person name="Wendt-Pienkowski E."/>
        </authorList>
    </citation>
    <scope>NUCLEOTIDE SEQUENCE</scope>
    <source>
        <strain evidence="10">SID7499</strain>
    </source>
</reference>
<name>A0A6G3X6W2_9ACTN</name>
<keyword evidence="8" id="KW-0411">Iron-sulfur</keyword>
<dbReference type="Gene3D" id="3.20.20.70">
    <property type="entry name" value="Aldolase class I"/>
    <property type="match status" value="1"/>
</dbReference>
<keyword evidence="4" id="KW-0288">FMN</keyword>
<dbReference type="InterPro" id="IPR051793">
    <property type="entry name" value="NADH:flavin_oxidoreductase"/>
</dbReference>
<dbReference type="EMBL" id="JAAGMN010004554">
    <property type="protein sequence ID" value="NEE13407.1"/>
    <property type="molecule type" value="Genomic_DNA"/>
</dbReference>
<dbReference type="GO" id="GO:0051536">
    <property type="term" value="F:iron-sulfur cluster binding"/>
    <property type="evidence" value="ECO:0007669"/>
    <property type="project" value="UniProtKB-KW"/>
</dbReference>
<comment type="caution">
    <text evidence="10">The sequence shown here is derived from an EMBL/GenBank/DDBJ whole genome shotgun (WGS) entry which is preliminary data.</text>
</comment>
<feature type="domain" description="NADH:flavin oxidoreductase/NADH oxidase N-terminal" evidence="9">
    <location>
        <begin position="7"/>
        <end position="66"/>
    </location>
</feature>
<dbReference type="GO" id="GO:0033543">
    <property type="term" value="P:fatty acid beta-oxidation, unsaturated, even number, reductase/isomerase pathway"/>
    <property type="evidence" value="ECO:0007669"/>
    <property type="project" value="TreeGrafter"/>
</dbReference>
<proteinExistence type="predicted"/>
<comment type="cofactor">
    <cofactor evidence="2">
        <name>[4Fe-4S] cluster</name>
        <dbReference type="ChEBI" id="CHEBI:49883"/>
    </cofactor>
</comment>